<gene>
    <name evidence="3" type="ORF">J0A66_07600</name>
</gene>
<dbReference type="Pfam" id="PF13579">
    <property type="entry name" value="Glyco_trans_4_4"/>
    <property type="match status" value="1"/>
</dbReference>
<dbReference type="AlphaFoldDB" id="A0A939DM31"/>
<evidence type="ECO:0000259" key="2">
    <source>
        <dbReference type="Pfam" id="PF13579"/>
    </source>
</evidence>
<dbReference type="Pfam" id="PF00534">
    <property type="entry name" value="Glycos_transf_1"/>
    <property type="match status" value="1"/>
</dbReference>
<protein>
    <submittedName>
        <fullName evidence="3">Glycosyltransferase</fullName>
    </submittedName>
</protein>
<dbReference type="InterPro" id="IPR028098">
    <property type="entry name" value="Glyco_trans_4-like_N"/>
</dbReference>
<dbReference type="RefSeq" id="WP_206573187.1">
    <property type="nucleotide sequence ID" value="NZ_JAFKCV010000003.1"/>
</dbReference>
<keyword evidence="4" id="KW-1185">Reference proteome</keyword>
<dbReference type="GO" id="GO:1901135">
    <property type="term" value="P:carbohydrate derivative metabolic process"/>
    <property type="evidence" value="ECO:0007669"/>
    <property type="project" value="UniProtKB-ARBA"/>
</dbReference>
<proteinExistence type="predicted"/>
<evidence type="ECO:0000313" key="3">
    <source>
        <dbReference type="EMBL" id="MBN7825084.1"/>
    </source>
</evidence>
<dbReference type="SUPFAM" id="SSF53756">
    <property type="entry name" value="UDP-Glycosyltransferase/glycogen phosphorylase"/>
    <property type="match status" value="1"/>
</dbReference>
<dbReference type="InterPro" id="IPR001296">
    <property type="entry name" value="Glyco_trans_1"/>
</dbReference>
<evidence type="ECO:0000313" key="4">
    <source>
        <dbReference type="Proteomes" id="UP000664654"/>
    </source>
</evidence>
<name>A0A939DM31_9ALTE</name>
<sequence>MNRRVLHVFGIMNRGGAELRTLDLMRKMQPMGYEFHFCVLSGQAGVLDEPIRAMGGRVHYCPLNRTFPWRFVRLLKSEQIHILHSHVALPSGLMVLLGRLAGVRLRIAHLRSSGQGSNDGLGRRLRDWILRLSLACNSNKILGVCPGALQHVWPDWQDNAKCQVVFNGLEQRNVSLGDDFWQPLFERTGPVVINLARMDDVKNHLRQVDVFAEFCRLHATASMVFVGKENPQIKEAMLDRARHLECLESLFFAGEQADPLPYLAHADVMLFPSKWEGLPGAVLEAASVGTPVLASHLPGTEDIAAQLPAVQLLDLSQDNRVWAQKLAALLTTSTQRASHQASFGRSHFLLSRTVAQLHAIYSS</sequence>
<accession>A0A939DM31</accession>
<organism evidence="3 4">
    <name type="scientific">Bowmanella dokdonensis</name>
    <dbReference type="NCBI Taxonomy" id="751969"/>
    <lineage>
        <taxon>Bacteria</taxon>
        <taxon>Pseudomonadati</taxon>
        <taxon>Pseudomonadota</taxon>
        <taxon>Gammaproteobacteria</taxon>
        <taxon>Alteromonadales</taxon>
        <taxon>Alteromonadaceae</taxon>
        <taxon>Bowmanella</taxon>
    </lineage>
</organism>
<dbReference type="EMBL" id="JAFKCV010000003">
    <property type="protein sequence ID" value="MBN7825084.1"/>
    <property type="molecule type" value="Genomic_DNA"/>
</dbReference>
<feature type="domain" description="Glycosyltransferase subfamily 4-like N-terminal" evidence="2">
    <location>
        <begin position="15"/>
        <end position="151"/>
    </location>
</feature>
<dbReference type="PANTHER" id="PTHR12526">
    <property type="entry name" value="GLYCOSYLTRANSFERASE"/>
    <property type="match status" value="1"/>
</dbReference>
<dbReference type="PANTHER" id="PTHR12526:SF630">
    <property type="entry name" value="GLYCOSYLTRANSFERASE"/>
    <property type="match status" value="1"/>
</dbReference>
<dbReference type="Gene3D" id="3.40.50.2000">
    <property type="entry name" value="Glycogen Phosphorylase B"/>
    <property type="match status" value="2"/>
</dbReference>
<dbReference type="Proteomes" id="UP000664654">
    <property type="component" value="Unassembled WGS sequence"/>
</dbReference>
<feature type="domain" description="Glycosyl transferase family 1" evidence="1">
    <location>
        <begin position="180"/>
        <end position="307"/>
    </location>
</feature>
<evidence type="ECO:0000259" key="1">
    <source>
        <dbReference type="Pfam" id="PF00534"/>
    </source>
</evidence>
<dbReference type="GO" id="GO:0016757">
    <property type="term" value="F:glycosyltransferase activity"/>
    <property type="evidence" value="ECO:0007669"/>
    <property type="project" value="InterPro"/>
</dbReference>
<comment type="caution">
    <text evidence="3">The sequence shown here is derived from an EMBL/GenBank/DDBJ whole genome shotgun (WGS) entry which is preliminary data.</text>
</comment>
<reference evidence="3" key="1">
    <citation type="submission" date="2021-03" db="EMBL/GenBank/DDBJ databases">
        <title>novel species isolated from a fishpond in China.</title>
        <authorList>
            <person name="Lu H."/>
            <person name="Cai Z."/>
        </authorList>
    </citation>
    <scope>NUCLEOTIDE SEQUENCE</scope>
    <source>
        <strain evidence="3">JCM 30855</strain>
    </source>
</reference>